<organism evidence="1 2">
    <name type="scientific">Cyclotella cryptica</name>
    <dbReference type="NCBI Taxonomy" id="29204"/>
    <lineage>
        <taxon>Eukaryota</taxon>
        <taxon>Sar</taxon>
        <taxon>Stramenopiles</taxon>
        <taxon>Ochrophyta</taxon>
        <taxon>Bacillariophyta</taxon>
        <taxon>Coscinodiscophyceae</taxon>
        <taxon>Thalassiosirophycidae</taxon>
        <taxon>Stephanodiscales</taxon>
        <taxon>Stephanodiscaceae</taxon>
        <taxon>Cyclotella</taxon>
    </lineage>
</organism>
<dbReference type="Proteomes" id="UP001516023">
    <property type="component" value="Unassembled WGS sequence"/>
</dbReference>
<protein>
    <submittedName>
        <fullName evidence="1">Uncharacterized protein</fullName>
    </submittedName>
</protein>
<evidence type="ECO:0000313" key="2">
    <source>
        <dbReference type="Proteomes" id="UP001516023"/>
    </source>
</evidence>
<evidence type="ECO:0000313" key="1">
    <source>
        <dbReference type="EMBL" id="KAL3788204.1"/>
    </source>
</evidence>
<keyword evidence="2" id="KW-1185">Reference proteome</keyword>
<reference evidence="1 2" key="1">
    <citation type="journal article" date="2020" name="G3 (Bethesda)">
        <title>Improved Reference Genome for Cyclotella cryptica CCMP332, a Model for Cell Wall Morphogenesis, Salinity Adaptation, and Lipid Production in Diatoms (Bacillariophyta).</title>
        <authorList>
            <person name="Roberts W.R."/>
            <person name="Downey K.M."/>
            <person name="Ruck E.C."/>
            <person name="Traller J.C."/>
            <person name="Alverson A.J."/>
        </authorList>
    </citation>
    <scope>NUCLEOTIDE SEQUENCE [LARGE SCALE GENOMIC DNA]</scope>
    <source>
        <strain evidence="1 2">CCMP332</strain>
    </source>
</reference>
<name>A0ABD3PKL6_9STRA</name>
<comment type="caution">
    <text evidence="1">The sequence shown here is derived from an EMBL/GenBank/DDBJ whole genome shotgun (WGS) entry which is preliminary data.</text>
</comment>
<proteinExistence type="predicted"/>
<dbReference type="AlphaFoldDB" id="A0ABD3PKL6"/>
<gene>
    <name evidence="1" type="ORF">HJC23_004671</name>
</gene>
<dbReference type="EMBL" id="JABMIG020000160">
    <property type="protein sequence ID" value="KAL3788204.1"/>
    <property type="molecule type" value="Genomic_DNA"/>
</dbReference>
<accession>A0ABD3PKL6</accession>
<sequence>MIGGETLRCYDDDDGVPQLAPTRRAPCGIGSTELASMIGRLAAPRQNECTSVDLPLCESLLSGIL</sequence>